<sequence length="94" mass="10977">MSDTESKIDIASPYYLGSGDQPGNLITHVILQHDNYSGWSRAMTLALRARRKFVFIDGTIKKPTENRKLLNWETVHSMLVSWILRVWIRSLFQR</sequence>
<dbReference type="PANTHER" id="PTHR37610:SF101">
    <property type="entry name" value="(RAPE) HYPOTHETICAL PROTEIN"/>
    <property type="match status" value="1"/>
</dbReference>
<proteinExistence type="predicted"/>
<dbReference type="AlphaFoldDB" id="A0AAV3NI80"/>
<evidence type="ECO:0000313" key="2">
    <source>
        <dbReference type="EMBL" id="GAA0139057.1"/>
    </source>
</evidence>
<accession>A0AAV3NI80</accession>
<dbReference type="Pfam" id="PF14244">
    <property type="entry name" value="Retrotran_gag_3"/>
    <property type="match status" value="1"/>
</dbReference>
<dbReference type="InterPro" id="IPR029472">
    <property type="entry name" value="Copia-like_N"/>
</dbReference>
<dbReference type="PANTHER" id="PTHR37610">
    <property type="entry name" value="CCHC-TYPE DOMAIN-CONTAINING PROTEIN"/>
    <property type="match status" value="1"/>
</dbReference>
<evidence type="ECO:0000259" key="1">
    <source>
        <dbReference type="Pfam" id="PF14244"/>
    </source>
</evidence>
<evidence type="ECO:0000313" key="3">
    <source>
        <dbReference type="Proteomes" id="UP001454036"/>
    </source>
</evidence>
<feature type="domain" description="Retrotransposon Copia-like N-terminal" evidence="1">
    <location>
        <begin position="20"/>
        <end position="64"/>
    </location>
</feature>
<protein>
    <recommendedName>
        <fullName evidence="1">Retrotransposon Copia-like N-terminal domain-containing protein</fullName>
    </recommendedName>
</protein>
<gene>
    <name evidence="2" type="ORF">LIER_00681</name>
</gene>
<dbReference type="EMBL" id="BAABME010000054">
    <property type="protein sequence ID" value="GAA0139057.1"/>
    <property type="molecule type" value="Genomic_DNA"/>
</dbReference>
<keyword evidence="3" id="KW-1185">Reference proteome</keyword>
<comment type="caution">
    <text evidence="2">The sequence shown here is derived from an EMBL/GenBank/DDBJ whole genome shotgun (WGS) entry which is preliminary data.</text>
</comment>
<name>A0AAV3NI80_LITER</name>
<reference evidence="2 3" key="1">
    <citation type="submission" date="2024-01" db="EMBL/GenBank/DDBJ databases">
        <title>The complete chloroplast genome sequence of Lithospermum erythrorhizon: insights into the phylogenetic relationship among Boraginaceae species and the maternal lineages of purple gromwells.</title>
        <authorList>
            <person name="Okada T."/>
            <person name="Watanabe K."/>
        </authorList>
    </citation>
    <scope>NUCLEOTIDE SEQUENCE [LARGE SCALE GENOMIC DNA]</scope>
</reference>
<organism evidence="2 3">
    <name type="scientific">Lithospermum erythrorhizon</name>
    <name type="common">Purple gromwell</name>
    <name type="synonym">Lithospermum officinale var. erythrorhizon</name>
    <dbReference type="NCBI Taxonomy" id="34254"/>
    <lineage>
        <taxon>Eukaryota</taxon>
        <taxon>Viridiplantae</taxon>
        <taxon>Streptophyta</taxon>
        <taxon>Embryophyta</taxon>
        <taxon>Tracheophyta</taxon>
        <taxon>Spermatophyta</taxon>
        <taxon>Magnoliopsida</taxon>
        <taxon>eudicotyledons</taxon>
        <taxon>Gunneridae</taxon>
        <taxon>Pentapetalae</taxon>
        <taxon>asterids</taxon>
        <taxon>lamiids</taxon>
        <taxon>Boraginales</taxon>
        <taxon>Boraginaceae</taxon>
        <taxon>Boraginoideae</taxon>
        <taxon>Lithospermeae</taxon>
        <taxon>Lithospermum</taxon>
    </lineage>
</organism>
<dbReference type="Proteomes" id="UP001454036">
    <property type="component" value="Unassembled WGS sequence"/>
</dbReference>